<dbReference type="GO" id="GO:0010772">
    <property type="term" value="P:meiotic DNA recombinase assembly involved in reciprocal meiotic recombination"/>
    <property type="evidence" value="ECO:0007669"/>
    <property type="project" value="TreeGrafter"/>
</dbReference>
<dbReference type="Proteomes" id="UP000076532">
    <property type="component" value="Unassembled WGS sequence"/>
</dbReference>
<name>A0A165Z0N4_9AGAM</name>
<proteinExistence type="inferred from homology"/>
<protein>
    <recommendedName>
        <fullName evidence="6">Swi5-domain-containing protein</fullName>
    </recommendedName>
</protein>
<reference evidence="4 5" key="1">
    <citation type="journal article" date="2016" name="Mol. Biol. Evol.">
        <title>Comparative Genomics of Early-Diverging Mushroom-Forming Fungi Provides Insights into the Origins of Lignocellulose Decay Capabilities.</title>
        <authorList>
            <person name="Nagy L.G."/>
            <person name="Riley R."/>
            <person name="Tritt A."/>
            <person name="Adam C."/>
            <person name="Daum C."/>
            <person name="Floudas D."/>
            <person name="Sun H."/>
            <person name="Yadav J.S."/>
            <person name="Pangilinan J."/>
            <person name="Larsson K.H."/>
            <person name="Matsuura K."/>
            <person name="Barry K."/>
            <person name="Labutti K."/>
            <person name="Kuo R."/>
            <person name="Ohm R.A."/>
            <person name="Bhattacharya S.S."/>
            <person name="Shirouzu T."/>
            <person name="Yoshinaga Y."/>
            <person name="Martin F.M."/>
            <person name="Grigoriev I.V."/>
            <person name="Hibbett D.S."/>
        </authorList>
    </citation>
    <scope>NUCLEOTIDE SEQUENCE [LARGE SCALE GENOMIC DNA]</scope>
    <source>
        <strain evidence="4 5">CBS 109695</strain>
    </source>
</reference>
<dbReference type="AlphaFoldDB" id="A0A165Z0N4"/>
<evidence type="ECO:0000313" key="4">
    <source>
        <dbReference type="EMBL" id="KZP10112.1"/>
    </source>
</evidence>
<dbReference type="GO" id="GO:0034974">
    <property type="term" value="C:Swi5-Swi2 complex"/>
    <property type="evidence" value="ECO:0007669"/>
    <property type="project" value="TreeGrafter"/>
</dbReference>
<dbReference type="EMBL" id="KV417686">
    <property type="protein sequence ID" value="KZP10112.1"/>
    <property type="molecule type" value="Genomic_DNA"/>
</dbReference>
<comment type="similarity">
    <text evidence="1">Belongs to the SWI5/SAE3 family.</text>
</comment>
<gene>
    <name evidence="4" type="ORF">FIBSPDRAFT_1051509</name>
</gene>
<dbReference type="GO" id="GO:0000709">
    <property type="term" value="P:meiotic joint molecule formation"/>
    <property type="evidence" value="ECO:0007669"/>
    <property type="project" value="TreeGrafter"/>
</dbReference>
<dbReference type="InterPro" id="IPR010760">
    <property type="entry name" value="DNA-repair_Swi5"/>
</dbReference>
<keyword evidence="3" id="KW-0234">DNA repair</keyword>
<keyword evidence="2" id="KW-0227">DNA damage</keyword>
<evidence type="ECO:0000256" key="3">
    <source>
        <dbReference type="ARBA" id="ARBA00023204"/>
    </source>
</evidence>
<dbReference type="OrthoDB" id="255837at2759"/>
<dbReference type="STRING" id="436010.A0A165Z0N4"/>
<accession>A0A165Z0N4</accession>
<dbReference type="GO" id="GO:0032798">
    <property type="term" value="C:Swi5-Sfr1 complex"/>
    <property type="evidence" value="ECO:0007669"/>
    <property type="project" value="TreeGrafter"/>
</dbReference>
<dbReference type="Gene3D" id="1.20.5.170">
    <property type="match status" value="1"/>
</dbReference>
<evidence type="ECO:0000256" key="1">
    <source>
        <dbReference type="ARBA" id="ARBA00008060"/>
    </source>
</evidence>
<dbReference type="PANTHER" id="PTHR28529">
    <property type="entry name" value="DNA REPAIR PROTEIN SWI5 HOMOLOG"/>
    <property type="match status" value="1"/>
</dbReference>
<keyword evidence="5" id="KW-1185">Reference proteome</keyword>
<evidence type="ECO:0008006" key="6">
    <source>
        <dbReference type="Google" id="ProtNLM"/>
    </source>
</evidence>
<organism evidence="4 5">
    <name type="scientific">Athelia psychrophila</name>
    <dbReference type="NCBI Taxonomy" id="1759441"/>
    <lineage>
        <taxon>Eukaryota</taxon>
        <taxon>Fungi</taxon>
        <taxon>Dikarya</taxon>
        <taxon>Basidiomycota</taxon>
        <taxon>Agaricomycotina</taxon>
        <taxon>Agaricomycetes</taxon>
        <taxon>Agaricomycetidae</taxon>
        <taxon>Atheliales</taxon>
        <taxon>Atheliaceae</taxon>
        <taxon>Athelia</taxon>
    </lineage>
</organism>
<dbReference type="Pfam" id="PF07061">
    <property type="entry name" value="Swi5"/>
    <property type="match status" value="1"/>
</dbReference>
<evidence type="ECO:0000313" key="5">
    <source>
        <dbReference type="Proteomes" id="UP000076532"/>
    </source>
</evidence>
<evidence type="ECO:0000256" key="2">
    <source>
        <dbReference type="ARBA" id="ARBA00022763"/>
    </source>
</evidence>
<dbReference type="PANTHER" id="PTHR28529:SF2">
    <property type="entry name" value="DNA REPAIR PROTEIN SWI5 HOMOLOG"/>
    <property type="match status" value="1"/>
</dbReference>
<sequence>MHAYTSPADQAVHIASLEASVAELQTQLGEGVDAEKIVARHIRLLHTYNEAKDAAQVLIGRLAALRGTTVRGVHEELGLGLGDD</sequence>